<evidence type="ECO:0008006" key="4">
    <source>
        <dbReference type="Google" id="ProtNLM"/>
    </source>
</evidence>
<dbReference type="RefSeq" id="XP_026617929.1">
    <property type="nucleotide sequence ID" value="XM_026761309.1"/>
</dbReference>
<accession>A0A397HR71</accession>
<evidence type="ECO:0000256" key="1">
    <source>
        <dbReference type="SAM" id="MobiDB-lite"/>
    </source>
</evidence>
<feature type="compositionally biased region" description="Basic and acidic residues" evidence="1">
    <location>
        <begin position="79"/>
        <end position="107"/>
    </location>
</feature>
<dbReference type="OrthoDB" id="5418867at2759"/>
<reference evidence="2" key="1">
    <citation type="submission" date="2018-08" db="EMBL/GenBank/DDBJ databases">
        <title>Draft genome sequence of azole-resistant Aspergillus thermomutatus (Neosartorya pseudofischeri) strain HMR AF 39, isolated from a human nasal aspirate.</title>
        <authorList>
            <person name="Parent-Michaud M."/>
            <person name="Dufresne P.J."/>
            <person name="Fournier E."/>
            <person name="Martineau C."/>
            <person name="Moreira S."/>
            <person name="Perkins V."/>
            <person name="De Repentigny L."/>
            <person name="Dufresne S.F."/>
        </authorList>
    </citation>
    <scope>NUCLEOTIDE SEQUENCE [LARGE SCALE GENOMIC DNA]</scope>
    <source>
        <strain evidence="2">HMR AF 39</strain>
    </source>
</reference>
<evidence type="ECO:0000313" key="3">
    <source>
        <dbReference type="Proteomes" id="UP000215305"/>
    </source>
</evidence>
<dbReference type="EMBL" id="NKHU02000016">
    <property type="protein sequence ID" value="RHZ65665.1"/>
    <property type="molecule type" value="Genomic_DNA"/>
</dbReference>
<comment type="caution">
    <text evidence="2">The sequence shown here is derived from an EMBL/GenBank/DDBJ whole genome shotgun (WGS) entry which is preliminary data.</text>
</comment>
<evidence type="ECO:0000313" key="2">
    <source>
        <dbReference type="EMBL" id="RHZ65665.1"/>
    </source>
</evidence>
<protein>
    <recommendedName>
        <fullName evidence="4">AT hook motif protein</fullName>
    </recommendedName>
</protein>
<gene>
    <name evidence="2" type="ORF">CDV56_107690</name>
</gene>
<keyword evidence="3" id="KW-1185">Reference proteome</keyword>
<dbReference type="Proteomes" id="UP000215305">
    <property type="component" value="Unassembled WGS sequence"/>
</dbReference>
<dbReference type="STRING" id="41047.A0A397HR71"/>
<dbReference type="VEuPathDB" id="FungiDB:CDV56_107690"/>
<dbReference type="AlphaFoldDB" id="A0A397HR71"/>
<dbReference type="GeneID" id="38129664"/>
<feature type="region of interest" description="Disordered" evidence="1">
    <location>
        <begin position="58"/>
        <end position="114"/>
    </location>
</feature>
<name>A0A397HR71_ASPTH</name>
<sequence length="114" mass="12106">MPMTWSHKADAKLFLGVLSTSNIKPDYEALAKYMGPDCTVKAIQHRIGRLKTDAGVVVAADGDSSAPATPEKRKRGRPKKDANGDAAEKDNASPKKAKKEAVKKEENGSAVDGA</sequence>
<proteinExistence type="predicted"/>
<organism evidence="2 3">
    <name type="scientific">Aspergillus thermomutatus</name>
    <name type="common">Neosartorya pseudofischeri</name>
    <dbReference type="NCBI Taxonomy" id="41047"/>
    <lineage>
        <taxon>Eukaryota</taxon>
        <taxon>Fungi</taxon>
        <taxon>Dikarya</taxon>
        <taxon>Ascomycota</taxon>
        <taxon>Pezizomycotina</taxon>
        <taxon>Eurotiomycetes</taxon>
        <taxon>Eurotiomycetidae</taxon>
        <taxon>Eurotiales</taxon>
        <taxon>Aspergillaceae</taxon>
        <taxon>Aspergillus</taxon>
        <taxon>Aspergillus subgen. Fumigati</taxon>
    </lineage>
</organism>